<feature type="coiled-coil region" evidence="1">
    <location>
        <begin position="11"/>
        <end position="66"/>
    </location>
</feature>
<keyword evidence="1" id="KW-0175">Coiled coil</keyword>
<organism evidence="3">
    <name type="scientific">uncultured Caudovirales phage</name>
    <dbReference type="NCBI Taxonomy" id="2100421"/>
    <lineage>
        <taxon>Viruses</taxon>
        <taxon>Duplodnaviria</taxon>
        <taxon>Heunggongvirae</taxon>
        <taxon>Uroviricota</taxon>
        <taxon>Caudoviricetes</taxon>
        <taxon>Peduoviridae</taxon>
        <taxon>Maltschvirus</taxon>
        <taxon>Maltschvirus maltsch</taxon>
    </lineage>
</organism>
<feature type="compositionally biased region" description="Acidic residues" evidence="2">
    <location>
        <begin position="130"/>
        <end position="144"/>
    </location>
</feature>
<dbReference type="EMBL" id="LR798460">
    <property type="protein sequence ID" value="CAB5237941.1"/>
    <property type="molecule type" value="Genomic_DNA"/>
</dbReference>
<protein>
    <submittedName>
        <fullName evidence="3">Uncharacterized protein</fullName>
    </submittedName>
</protein>
<gene>
    <name evidence="3" type="ORF">UFOVP142_32</name>
</gene>
<sequence length="268" mass="28805">MASEFDIQRALIRAKSELKDMKRQMSSLQSNYDTLAQKYNRTAQALQAADAQNQQLSSAYQQTAEEHAWQQDVQIFQSALADVIQPGVNVRSMLRAIGYDPMQHQGLSQEMIQQVYEYAAQSLPQLFLEDGPDAAPDEQSEEPSAEPLDNSAASDMTKAFQAGTQAQAFAPAGYSVNAGTGQQPQSQAPQSQHAPQPHQINALGATGGASPNLEFKGFGQAAGRGGPSPTRVPSVGAHLRDPAWIARNQDALAQAISDGQQVVNLDSK</sequence>
<name>A0A6J7XMH6_9CAUD</name>
<evidence type="ECO:0000313" key="3">
    <source>
        <dbReference type="EMBL" id="CAB5237941.1"/>
    </source>
</evidence>
<feature type="compositionally biased region" description="Low complexity" evidence="2">
    <location>
        <begin position="182"/>
        <end position="199"/>
    </location>
</feature>
<reference evidence="3" key="1">
    <citation type="submission" date="2020-05" db="EMBL/GenBank/DDBJ databases">
        <authorList>
            <person name="Chiriac C."/>
            <person name="Salcher M."/>
            <person name="Ghai R."/>
            <person name="Kavagutti S V."/>
        </authorList>
    </citation>
    <scope>NUCLEOTIDE SEQUENCE</scope>
</reference>
<evidence type="ECO:0000256" key="1">
    <source>
        <dbReference type="SAM" id="Coils"/>
    </source>
</evidence>
<accession>A0A6J7XMH6</accession>
<proteinExistence type="predicted"/>
<feature type="region of interest" description="Disordered" evidence="2">
    <location>
        <begin position="174"/>
        <end position="236"/>
    </location>
</feature>
<evidence type="ECO:0000256" key="2">
    <source>
        <dbReference type="SAM" id="MobiDB-lite"/>
    </source>
</evidence>
<feature type="region of interest" description="Disordered" evidence="2">
    <location>
        <begin position="128"/>
        <end position="152"/>
    </location>
</feature>